<sequence length="55" mass="6591">MTSSLFNFLNKKGCLEVTHLKSIPCLPIKLLRGLYGRFNRFIYFIDYQFSCHRIF</sequence>
<evidence type="ECO:0000313" key="2">
    <source>
        <dbReference type="Proteomes" id="UP000000718"/>
    </source>
</evidence>
<dbReference type="HOGENOM" id="CLU_3031013_0_0_0"/>
<evidence type="ECO:0000313" key="1">
    <source>
        <dbReference type="EMBL" id="ACI21035.1"/>
    </source>
</evidence>
<organism evidence="1 2">
    <name type="scientific">Thermodesulfovibrio yellowstonii (strain ATCC 51303 / DSM 11347 / YP87)</name>
    <dbReference type="NCBI Taxonomy" id="289376"/>
    <lineage>
        <taxon>Bacteria</taxon>
        <taxon>Pseudomonadati</taxon>
        <taxon>Nitrospirota</taxon>
        <taxon>Thermodesulfovibrionia</taxon>
        <taxon>Thermodesulfovibrionales</taxon>
        <taxon>Thermodesulfovibrionaceae</taxon>
        <taxon>Thermodesulfovibrio</taxon>
    </lineage>
</organism>
<reference evidence="1 2" key="2">
    <citation type="journal article" date="2015" name="Genome Announc.">
        <title>Genome Sequence of the Sulfate-Reducing Thermophilic Bacterium Thermodesulfovibrio yellowstonii Strain DSM 11347T (Phylum Nitrospirae).</title>
        <authorList>
            <person name="Bhatnagar S."/>
            <person name="Badger J.H."/>
            <person name="Madupu R."/>
            <person name="Khouri H.M."/>
            <person name="O'Connor E.M."/>
            <person name="Robb F.T."/>
            <person name="Ward N.L."/>
            <person name="Eisen J.A."/>
        </authorList>
    </citation>
    <scope>NUCLEOTIDE SEQUENCE [LARGE SCALE GENOMIC DNA]</scope>
    <source>
        <strain evidence="2">ATCC 51303 / DSM 11347 / YP87</strain>
    </source>
</reference>
<dbReference type="InParanoid" id="B5YKG3"/>
<keyword evidence="2" id="KW-1185">Reference proteome</keyword>
<protein>
    <submittedName>
        <fullName evidence="1">Uncharacterized protein</fullName>
    </submittedName>
</protein>
<dbReference type="Proteomes" id="UP000000718">
    <property type="component" value="Chromosome"/>
</dbReference>
<reference evidence="2" key="1">
    <citation type="submission" date="2008-08" db="EMBL/GenBank/DDBJ databases">
        <title>The complete genome sequence of Thermodesulfovibrio yellowstonii strain ATCC 51303 / DSM 11347 / YP87.</title>
        <authorList>
            <person name="Dodson R.J."/>
            <person name="Durkin A.S."/>
            <person name="Wu M."/>
            <person name="Eisen J."/>
            <person name="Sutton G."/>
        </authorList>
    </citation>
    <scope>NUCLEOTIDE SEQUENCE [LARGE SCALE GENOMIC DNA]</scope>
    <source>
        <strain evidence="2">ATCC 51303 / DSM 11347 / YP87</strain>
    </source>
</reference>
<dbReference type="PATRIC" id="fig|289376.4.peg.877"/>
<proteinExistence type="predicted"/>
<dbReference type="AlphaFoldDB" id="B5YKG3"/>
<dbReference type="EMBL" id="CP001147">
    <property type="protein sequence ID" value="ACI21035.1"/>
    <property type="molecule type" value="Genomic_DNA"/>
</dbReference>
<name>B5YKG3_THEYD</name>
<gene>
    <name evidence="1" type="ordered locus">THEYE_A0890</name>
</gene>
<dbReference type="EnsemblBacteria" id="ACI21035">
    <property type="protein sequence ID" value="ACI21035"/>
    <property type="gene ID" value="THEYE_A0890"/>
</dbReference>
<dbReference type="KEGG" id="tye:THEYE_A0890"/>
<dbReference type="STRING" id="289376.THEYE_A0890"/>
<accession>B5YKG3</accession>